<dbReference type="EMBL" id="JBGBPQ010000018">
    <property type="protein sequence ID" value="KAL1507332.1"/>
    <property type="molecule type" value="Genomic_DNA"/>
</dbReference>
<feature type="compositionally biased region" description="Polar residues" evidence="1">
    <location>
        <begin position="21"/>
        <end position="45"/>
    </location>
</feature>
<dbReference type="AlphaFoldDB" id="A0AB34IU03"/>
<gene>
    <name evidence="3" type="ORF">AB1Y20_008178</name>
</gene>
<protein>
    <recommendedName>
        <fullName evidence="2">WW domain-containing protein</fullName>
    </recommendedName>
</protein>
<evidence type="ECO:0000313" key="3">
    <source>
        <dbReference type="EMBL" id="KAL1507332.1"/>
    </source>
</evidence>
<dbReference type="Gene3D" id="3.40.390.70">
    <property type="match status" value="1"/>
</dbReference>
<dbReference type="PROSITE" id="PS50020">
    <property type="entry name" value="WW_DOMAIN_2"/>
    <property type="match status" value="1"/>
</dbReference>
<evidence type="ECO:0000313" key="4">
    <source>
        <dbReference type="Proteomes" id="UP001515480"/>
    </source>
</evidence>
<reference evidence="3 4" key="1">
    <citation type="journal article" date="2024" name="Science">
        <title>Giant polyketide synthase enzymes in the biosynthesis of giant marine polyether toxins.</title>
        <authorList>
            <person name="Fallon T.R."/>
            <person name="Shende V.V."/>
            <person name="Wierzbicki I.H."/>
            <person name="Pendleton A.L."/>
            <person name="Watervoot N.F."/>
            <person name="Auber R.P."/>
            <person name="Gonzalez D.J."/>
            <person name="Wisecaver J.H."/>
            <person name="Moore B.S."/>
        </authorList>
    </citation>
    <scope>NUCLEOTIDE SEQUENCE [LARGE SCALE GENOMIC DNA]</scope>
    <source>
        <strain evidence="3 4">12B1</strain>
    </source>
</reference>
<proteinExistence type="predicted"/>
<feature type="region of interest" description="Disordered" evidence="1">
    <location>
        <begin position="14"/>
        <end position="67"/>
    </location>
</feature>
<name>A0AB34IU03_PRYPA</name>
<organism evidence="3 4">
    <name type="scientific">Prymnesium parvum</name>
    <name type="common">Toxic golden alga</name>
    <dbReference type="NCBI Taxonomy" id="97485"/>
    <lineage>
        <taxon>Eukaryota</taxon>
        <taxon>Haptista</taxon>
        <taxon>Haptophyta</taxon>
        <taxon>Prymnesiophyceae</taxon>
        <taxon>Prymnesiales</taxon>
        <taxon>Prymnesiaceae</taxon>
        <taxon>Prymnesium</taxon>
    </lineage>
</organism>
<keyword evidence="4" id="KW-1185">Reference proteome</keyword>
<sequence length="419" mass="47438">MICRLLTACCPSAPVEDHSTQMETVSPAKSSLDSSRAETSACTPHSSRAVGSARAAGSKEPRADEPPEAEVMYLPYGKGRHPNKFQRVRPDGPWWVSRATENGKLFWMHKETGEMTWLQPLPRHAPLPPDVRVGASMREWTQVVTDSRFFGAPADKTNPSARTGICGRAPDAAPLRVTAEQLALEHSLYPPAFLKTIGLKFYLMCEDLNYNGQRRRDVPDLGTGILYIDVGDRSVRRKRHSFHHELWHMVDYHLLGSAFEGPDFEWARFNPRGFQYGRGGKHMRTDTMSSQLSSSPSPEFLNRYSTSSITEDRAEVWAALMCYQQILTSQATLSKAALLKARVAELCPEMDESWWARVREEQLKHDDFWEPQYLEEEGWRQSWINWLTGETRETKPMIESVPSAKVAATPNPRADECEA</sequence>
<comment type="caution">
    <text evidence="3">The sequence shown here is derived from an EMBL/GenBank/DDBJ whole genome shotgun (WGS) entry which is preliminary data.</text>
</comment>
<dbReference type="Proteomes" id="UP001515480">
    <property type="component" value="Unassembled WGS sequence"/>
</dbReference>
<dbReference type="InterPro" id="IPR001202">
    <property type="entry name" value="WW_dom"/>
</dbReference>
<accession>A0AB34IU03</accession>
<feature type="domain" description="WW" evidence="2">
    <location>
        <begin position="89"/>
        <end position="122"/>
    </location>
</feature>
<evidence type="ECO:0000256" key="1">
    <source>
        <dbReference type="SAM" id="MobiDB-lite"/>
    </source>
</evidence>
<feature type="compositionally biased region" description="Low complexity" evidence="1">
    <location>
        <begin position="46"/>
        <end position="56"/>
    </location>
</feature>
<evidence type="ECO:0000259" key="2">
    <source>
        <dbReference type="PROSITE" id="PS50020"/>
    </source>
</evidence>